<name>A0A6H0X5Z1_9CAUD</name>
<gene>
    <name evidence="1" type="ORF">Izhevsk_52</name>
</gene>
<evidence type="ECO:0000313" key="1">
    <source>
        <dbReference type="EMBL" id="QIW89734.1"/>
    </source>
</evidence>
<evidence type="ECO:0000313" key="2">
    <source>
        <dbReference type="Proteomes" id="UP000503405"/>
    </source>
</evidence>
<reference evidence="1 2" key="1">
    <citation type="submission" date="2020-03" db="EMBL/GenBank/DDBJ databases">
        <authorList>
            <person name="Skorynina A."/>
            <person name="Kazantseva O."/>
            <person name="Baycher S."/>
            <person name="Piligrimova E."/>
            <person name="Kuliabin V."/>
            <person name="Shadrin A."/>
        </authorList>
    </citation>
    <scope>NUCLEOTIDE SEQUENCE [LARGE SCALE GENOMIC DNA]</scope>
</reference>
<sequence>MKRLQGAKYHSMKDKLIPIAYSVTKAGNICMYYKGGFSHYLNDAEKLVFKPNGLKER</sequence>
<dbReference type="EMBL" id="MT254578">
    <property type="protein sequence ID" value="QIW89734.1"/>
    <property type="molecule type" value="Genomic_DNA"/>
</dbReference>
<keyword evidence="2" id="KW-1185">Reference proteome</keyword>
<organism evidence="1 2">
    <name type="scientific">Bacillus phage Izhevsk</name>
    <dbReference type="NCBI Taxonomy" id="2724322"/>
    <lineage>
        <taxon>Viruses</taxon>
        <taxon>Duplodnaviria</taxon>
        <taxon>Heunggongvirae</taxon>
        <taxon>Uroviricota</taxon>
        <taxon>Caudoviricetes</taxon>
        <taxon>Joanripponvirinae</taxon>
        <taxon>Tsamsavirus</taxon>
        <taxon>Tsamsavirus izhevsk</taxon>
    </lineage>
</organism>
<protein>
    <submittedName>
        <fullName evidence="1">Uncharacterized protein</fullName>
    </submittedName>
</protein>
<accession>A0A6H0X5Z1</accession>
<dbReference type="Proteomes" id="UP000503405">
    <property type="component" value="Segment"/>
</dbReference>
<proteinExistence type="predicted"/>